<evidence type="ECO:0000313" key="2">
    <source>
        <dbReference type="EMBL" id="ODR96317.1"/>
    </source>
</evidence>
<keyword evidence="3" id="KW-1185">Reference proteome</keyword>
<accession>A0A1E3VRZ3</accession>
<dbReference type="RefSeq" id="WP_069443646.1">
    <property type="nucleotide sequence ID" value="NZ_LPWE01000005.1"/>
</dbReference>
<protein>
    <recommendedName>
        <fullName evidence="4">YARHG domain-containing protein</fullName>
    </recommendedName>
</protein>
<comment type="caution">
    <text evidence="2">The sequence shown here is derived from an EMBL/GenBank/DDBJ whole genome shotgun (WGS) entry which is preliminary data.</text>
</comment>
<organism evidence="2 3">
    <name type="scientific">Methyloceanibacter stevinii</name>
    <dbReference type="NCBI Taxonomy" id="1774970"/>
    <lineage>
        <taxon>Bacteria</taxon>
        <taxon>Pseudomonadati</taxon>
        <taxon>Pseudomonadota</taxon>
        <taxon>Alphaproteobacteria</taxon>
        <taxon>Hyphomicrobiales</taxon>
        <taxon>Hyphomicrobiaceae</taxon>
        <taxon>Methyloceanibacter</taxon>
    </lineage>
</organism>
<gene>
    <name evidence="2" type="ORF">AUC70_15635</name>
</gene>
<dbReference type="EMBL" id="LPWE01000005">
    <property type="protein sequence ID" value="ODR96317.1"/>
    <property type="molecule type" value="Genomic_DNA"/>
</dbReference>
<feature type="chain" id="PRO_5009138554" description="YARHG domain-containing protein" evidence="1">
    <location>
        <begin position="29"/>
        <end position="98"/>
    </location>
</feature>
<feature type="signal peptide" evidence="1">
    <location>
        <begin position="1"/>
        <end position="28"/>
    </location>
</feature>
<evidence type="ECO:0008006" key="4">
    <source>
        <dbReference type="Google" id="ProtNLM"/>
    </source>
</evidence>
<sequence length="98" mass="10413">MTFKGSRSAIVFSVLACVAGASPSVAWAQAGNISKDMETYCVNDYKKFCGDYGLQTSALNLCMRKAGPSLSPACVKALVRAGKISQAEVDRIKSQMGR</sequence>
<evidence type="ECO:0000313" key="3">
    <source>
        <dbReference type="Proteomes" id="UP000094172"/>
    </source>
</evidence>
<name>A0A1E3VRZ3_9HYPH</name>
<dbReference type="AlphaFoldDB" id="A0A1E3VRZ3"/>
<reference evidence="2 3" key="1">
    <citation type="journal article" date="2016" name="Environ. Microbiol.">
        <title>New Methyloceanibacter diversity from North Sea sediments includes methanotroph containing solely the soluble methane monooxygenase.</title>
        <authorList>
            <person name="Vekeman B."/>
            <person name="Kerckhof F.M."/>
            <person name="Cremers G."/>
            <person name="de Vos P."/>
            <person name="Vandamme P."/>
            <person name="Boon N."/>
            <person name="Op den Camp H.J."/>
            <person name="Heylen K."/>
        </authorList>
    </citation>
    <scope>NUCLEOTIDE SEQUENCE [LARGE SCALE GENOMIC DNA]</scope>
    <source>
        <strain evidence="2 3">R-67176</strain>
    </source>
</reference>
<evidence type="ECO:0000256" key="1">
    <source>
        <dbReference type="SAM" id="SignalP"/>
    </source>
</evidence>
<keyword evidence="1" id="KW-0732">Signal</keyword>
<dbReference type="STRING" id="1774970.AUC70_15635"/>
<proteinExistence type="predicted"/>
<dbReference type="Proteomes" id="UP000094172">
    <property type="component" value="Unassembled WGS sequence"/>
</dbReference>